<dbReference type="InterPro" id="IPR001650">
    <property type="entry name" value="Helicase_C-like"/>
</dbReference>
<dbReference type="PROSITE" id="PS51192">
    <property type="entry name" value="HELICASE_ATP_BIND_1"/>
    <property type="match status" value="1"/>
</dbReference>
<evidence type="ECO:0000313" key="18">
    <source>
        <dbReference type="EMBL" id="VEN48230.1"/>
    </source>
</evidence>
<feature type="domain" description="CCHC-type" evidence="15">
    <location>
        <begin position="737"/>
        <end position="751"/>
    </location>
</feature>
<feature type="compositionally biased region" description="Basic and acidic residues" evidence="14">
    <location>
        <begin position="508"/>
        <end position="534"/>
    </location>
</feature>
<dbReference type="Proteomes" id="UP000410492">
    <property type="component" value="Unassembled WGS sequence"/>
</dbReference>
<feature type="compositionally biased region" description="Basic residues" evidence="14">
    <location>
        <begin position="465"/>
        <end position="478"/>
    </location>
</feature>
<dbReference type="OrthoDB" id="18781at2759"/>
<feature type="compositionally biased region" description="Basic and acidic residues" evidence="14">
    <location>
        <begin position="420"/>
        <end position="429"/>
    </location>
</feature>
<feature type="compositionally biased region" description="Basic and acidic residues" evidence="14">
    <location>
        <begin position="455"/>
        <end position="464"/>
    </location>
</feature>
<comment type="similarity">
    <text evidence="2">Belongs to the helicase family. RecQ subfamily.</text>
</comment>
<dbReference type="GO" id="GO:0008270">
    <property type="term" value="F:zinc ion binding"/>
    <property type="evidence" value="ECO:0007669"/>
    <property type="project" value="UniProtKB-KW"/>
</dbReference>
<evidence type="ECO:0000256" key="2">
    <source>
        <dbReference type="ARBA" id="ARBA00005446"/>
    </source>
</evidence>
<evidence type="ECO:0000256" key="1">
    <source>
        <dbReference type="ARBA" id="ARBA00004123"/>
    </source>
</evidence>
<organism evidence="18 19">
    <name type="scientific">Callosobruchus maculatus</name>
    <name type="common">Southern cowpea weevil</name>
    <name type="synonym">Pulse bruchid</name>
    <dbReference type="NCBI Taxonomy" id="64391"/>
    <lineage>
        <taxon>Eukaryota</taxon>
        <taxon>Metazoa</taxon>
        <taxon>Ecdysozoa</taxon>
        <taxon>Arthropoda</taxon>
        <taxon>Hexapoda</taxon>
        <taxon>Insecta</taxon>
        <taxon>Pterygota</taxon>
        <taxon>Neoptera</taxon>
        <taxon>Endopterygota</taxon>
        <taxon>Coleoptera</taxon>
        <taxon>Polyphaga</taxon>
        <taxon>Cucujiformia</taxon>
        <taxon>Chrysomeloidea</taxon>
        <taxon>Chrysomelidae</taxon>
        <taxon>Bruchinae</taxon>
        <taxon>Bruchini</taxon>
        <taxon>Callosobruchus</taxon>
    </lineage>
</organism>
<dbReference type="GO" id="GO:0009378">
    <property type="term" value="F:four-way junction helicase activity"/>
    <property type="evidence" value="ECO:0007669"/>
    <property type="project" value="TreeGrafter"/>
</dbReference>
<dbReference type="SUPFAM" id="SSF52540">
    <property type="entry name" value="P-loop containing nucleoside triphosphate hydrolases"/>
    <property type="match status" value="1"/>
</dbReference>
<feature type="region of interest" description="Disordered" evidence="14">
    <location>
        <begin position="71"/>
        <end position="99"/>
    </location>
</feature>
<evidence type="ECO:0000256" key="9">
    <source>
        <dbReference type="ARBA" id="ARBA00023242"/>
    </source>
</evidence>
<evidence type="ECO:0000256" key="12">
    <source>
        <dbReference type="ARBA" id="ARBA00049360"/>
    </source>
</evidence>
<feature type="compositionally biased region" description="Polar residues" evidence="14">
    <location>
        <begin position="79"/>
        <end position="91"/>
    </location>
</feature>
<dbReference type="InterPro" id="IPR011545">
    <property type="entry name" value="DEAD/DEAH_box_helicase_dom"/>
</dbReference>
<dbReference type="GO" id="GO:0016787">
    <property type="term" value="F:hydrolase activity"/>
    <property type="evidence" value="ECO:0007669"/>
    <property type="project" value="UniProtKB-KW"/>
</dbReference>
<evidence type="ECO:0000259" key="16">
    <source>
        <dbReference type="PROSITE" id="PS51192"/>
    </source>
</evidence>
<evidence type="ECO:0000256" key="8">
    <source>
        <dbReference type="ARBA" id="ARBA00023235"/>
    </source>
</evidence>
<dbReference type="GO" id="GO:0043138">
    <property type="term" value="F:3'-5' DNA helicase activity"/>
    <property type="evidence" value="ECO:0007669"/>
    <property type="project" value="UniProtKB-EC"/>
</dbReference>
<keyword evidence="13" id="KW-0862">Zinc</keyword>
<accession>A0A653CM69</accession>
<feature type="compositionally biased region" description="Basic and acidic residues" evidence="14">
    <location>
        <begin position="594"/>
        <end position="603"/>
    </location>
</feature>
<dbReference type="Pfam" id="PF00098">
    <property type="entry name" value="zf-CCHC"/>
    <property type="match status" value="1"/>
</dbReference>
<reference evidence="18 19" key="1">
    <citation type="submission" date="2019-01" db="EMBL/GenBank/DDBJ databases">
        <authorList>
            <person name="Sayadi A."/>
        </authorList>
    </citation>
    <scope>NUCLEOTIDE SEQUENCE [LARGE SCALE GENOMIC DNA]</scope>
</reference>
<dbReference type="InterPro" id="IPR014001">
    <property type="entry name" value="Helicase_ATP-bd"/>
</dbReference>
<keyword evidence="4" id="KW-0378">Hydrolase</keyword>
<keyword evidence="8" id="KW-0413">Isomerase</keyword>
<comment type="catalytic activity">
    <reaction evidence="12">
        <text>ATP + H2O = ADP + phosphate + H(+)</text>
        <dbReference type="Rhea" id="RHEA:13065"/>
        <dbReference type="ChEBI" id="CHEBI:15377"/>
        <dbReference type="ChEBI" id="CHEBI:15378"/>
        <dbReference type="ChEBI" id="CHEBI:30616"/>
        <dbReference type="ChEBI" id="CHEBI:43474"/>
        <dbReference type="ChEBI" id="CHEBI:456216"/>
    </reaction>
</comment>
<dbReference type="Pfam" id="PF00271">
    <property type="entry name" value="Helicase_C"/>
    <property type="match status" value="1"/>
</dbReference>
<keyword evidence="19" id="KW-1185">Reference proteome</keyword>
<dbReference type="CDD" id="cd22289">
    <property type="entry name" value="RecQL4_SLD2_NTD"/>
    <property type="match status" value="1"/>
</dbReference>
<evidence type="ECO:0000256" key="10">
    <source>
        <dbReference type="ARBA" id="ARBA00034617"/>
    </source>
</evidence>
<dbReference type="NCBIfam" id="TIGR00614">
    <property type="entry name" value="recQ_fam"/>
    <property type="match status" value="1"/>
</dbReference>
<feature type="region of interest" description="Disordered" evidence="14">
    <location>
        <begin position="508"/>
        <end position="613"/>
    </location>
</feature>
<dbReference type="SMART" id="SM00490">
    <property type="entry name" value="HELICc"/>
    <property type="match status" value="1"/>
</dbReference>
<dbReference type="PROSITE" id="PS51194">
    <property type="entry name" value="HELICASE_CTER"/>
    <property type="match status" value="1"/>
</dbReference>
<dbReference type="Gene3D" id="1.10.10.1460">
    <property type="match status" value="1"/>
</dbReference>
<evidence type="ECO:0000256" key="6">
    <source>
        <dbReference type="ARBA" id="ARBA00022840"/>
    </source>
</evidence>
<evidence type="ECO:0000256" key="4">
    <source>
        <dbReference type="ARBA" id="ARBA00022801"/>
    </source>
</evidence>
<feature type="region of interest" description="Disordered" evidence="14">
    <location>
        <begin position="156"/>
        <end position="183"/>
    </location>
</feature>
<dbReference type="GO" id="GO:0000724">
    <property type="term" value="P:double-strand break repair via homologous recombination"/>
    <property type="evidence" value="ECO:0007669"/>
    <property type="project" value="TreeGrafter"/>
</dbReference>
<keyword evidence="7" id="KW-0238">DNA-binding</keyword>
<dbReference type="CDD" id="cd18018">
    <property type="entry name" value="DEXHc_RecQ4-like"/>
    <property type="match status" value="1"/>
</dbReference>
<evidence type="ECO:0000256" key="7">
    <source>
        <dbReference type="ARBA" id="ARBA00023125"/>
    </source>
</evidence>
<keyword evidence="5" id="KW-0347">Helicase</keyword>
<dbReference type="EMBL" id="CAACVG010008049">
    <property type="protein sequence ID" value="VEN48230.1"/>
    <property type="molecule type" value="Genomic_DNA"/>
</dbReference>
<evidence type="ECO:0000256" key="3">
    <source>
        <dbReference type="ARBA" id="ARBA00022741"/>
    </source>
</evidence>
<dbReference type="InterPro" id="IPR027417">
    <property type="entry name" value="P-loop_NTPase"/>
</dbReference>
<feature type="compositionally biased region" description="Polar residues" evidence="14">
    <location>
        <begin position="173"/>
        <end position="183"/>
    </location>
</feature>
<feature type="compositionally biased region" description="Basic residues" evidence="14">
    <location>
        <begin position="584"/>
        <end position="593"/>
    </location>
</feature>
<dbReference type="SMART" id="SM00343">
    <property type="entry name" value="ZnF_C2HC"/>
    <property type="match status" value="1"/>
</dbReference>
<feature type="region of interest" description="Disordered" evidence="14">
    <location>
        <begin position="647"/>
        <end position="671"/>
    </location>
</feature>
<dbReference type="PANTHER" id="PTHR13710">
    <property type="entry name" value="DNA HELICASE RECQ FAMILY MEMBER"/>
    <property type="match status" value="1"/>
</dbReference>
<dbReference type="SUPFAM" id="SSF57756">
    <property type="entry name" value="Retrovirus zinc finger-like domains"/>
    <property type="match status" value="1"/>
</dbReference>
<keyword evidence="3" id="KW-0547">Nucleotide-binding</keyword>
<dbReference type="SMART" id="SM00487">
    <property type="entry name" value="DEXDc"/>
    <property type="match status" value="1"/>
</dbReference>
<dbReference type="FunFam" id="3.40.50.300:FF:000772">
    <property type="entry name" value="ATP-dependent DNA helicase Q4"/>
    <property type="match status" value="1"/>
</dbReference>
<dbReference type="InterPro" id="IPR001878">
    <property type="entry name" value="Znf_CCHC"/>
</dbReference>
<feature type="region of interest" description="Disordered" evidence="14">
    <location>
        <begin position="420"/>
        <end position="486"/>
    </location>
</feature>
<dbReference type="GO" id="GO:0005694">
    <property type="term" value="C:chromosome"/>
    <property type="evidence" value="ECO:0007669"/>
    <property type="project" value="TreeGrafter"/>
</dbReference>
<dbReference type="InterPro" id="IPR004589">
    <property type="entry name" value="DNA_helicase_ATP-dep_RecQ"/>
</dbReference>
<dbReference type="PANTHER" id="PTHR13710:SF108">
    <property type="entry name" value="ATP-DEPENDENT DNA HELICASE Q4"/>
    <property type="match status" value="1"/>
</dbReference>
<evidence type="ECO:0000259" key="15">
    <source>
        <dbReference type="PROSITE" id="PS50158"/>
    </source>
</evidence>
<dbReference type="GO" id="GO:0005524">
    <property type="term" value="F:ATP binding"/>
    <property type="evidence" value="ECO:0007669"/>
    <property type="project" value="UniProtKB-KW"/>
</dbReference>
<dbReference type="Gene3D" id="3.40.50.300">
    <property type="entry name" value="P-loop containing nucleotide triphosphate hydrolases"/>
    <property type="match status" value="2"/>
</dbReference>
<dbReference type="FunFam" id="3.40.50.300:FF:001084">
    <property type="entry name" value="RecQ like helicase 4"/>
    <property type="match status" value="1"/>
</dbReference>
<keyword evidence="13" id="KW-0479">Metal-binding</keyword>
<feature type="domain" description="Helicase C-terminal" evidence="17">
    <location>
        <begin position="1106"/>
        <end position="1270"/>
    </location>
</feature>
<keyword evidence="13" id="KW-0863">Zinc-finger</keyword>
<keyword evidence="9" id="KW-0539">Nucleus</keyword>
<evidence type="ECO:0000256" key="5">
    <source>
        <dbReference type="ARBA" id="ARBA00022806"/>
    </source>
</evidence>
<dbReference type="GO" id="GO:0005737">
    <property type="term" value="C:cytoplasm"/>
    <property type="evidence" value="ECO:0007669"/>
    <property type="project" value="TreeGrafter"/>
</dbReference>
<gene>
    <name evidence="18" type="ORF">CALMAC_LOCUS9753</name>
</gene>
<dbReference type="PROSITE" id="PS50158">
    <property type="entry name" value="ZF_CCHC"/>
    <property type="match status" value="1"/>
</dbReference>
<dbReference type="GO" id="GO:0005634">
    <property type="term" value="C:nucleus"/>
    <property type="evidence" value="ECO:0007669"/>
    <property type="project" value="UniProtKB-SubCell"/>
</dbReference>
<proteinExistence type="inferred from homology"/>
<dbReference type="GO" id="GO:0003677">
    <property type="term" value="F:DNA binding"/>
    <property type="evidence" value="ECO:0007669"/>
    <property type="project" value="UniProtKB-KW"/>
</dbReference>
<keyword evidence="6" id="KW-0067">ATP-binding</keyword>
<comment type="catalytic activity">
    <reaction evidence="10">
        <text>Couples ATP hydrolysis with the unwinding of duplex DNA by translocating in the 3'-5' direction.</text>
        <dbReference type="EC" id="5.6.2.4"/>
    </reaction>
</comment>
<comment type="subcellular location">
    <subcellularLocation>
        <location evidence="1">Nucleus</location>
    </subcellularLocation>
</comment>
<protein>
    <recommendedName>
        <fullName evidence="11">DNA 3'-5' helicase</fullName>
        <ecNumber evidence="11">5.6.2.4</ecNumber>
    </recommendedName>
</protein>
<sequence>MDFLEQPHIKKSYEKCKYIVKLWEHKFRKKYNRQPSKLDIKEASIEVRQAYKRYFQLKIAAVEQSLQDVEGFEEEGTGENDNSLSDSSMFSVDTPDKCNESHTEINIENKEEPTEEVWGAHLTNKKKELPEKPLEENPKPNTSLTKKLFCGSKFTKRNPRKSLSFSQKRKNESNSQISLSQPAPISKPFGSFASEEAIFSSQIECASTESQLFSQETFQIKSHSNSTIAQPINAIQSMLENDLPKALKAVDTGWLQRIAENTGLHSSDFCIPVRSKPSETINIEPTKLDYDSDDIIEESDEESNNYEVKSLHVVKKRRIENVSEVEDSNSHHIDQNPAICLKDNNIPESSANIDKNVESCTAKMAENVDLEVGGTKDEKIITEIKPETVLGGLDAEILGNEQNSETNKAAVRHVPVTCNEEKQDLDKVPAKAKKKYVRNKNNSANNEDNLTQNNDENKTKNDKKTTKKHTKRVVKGKSQKISDNNEAIENISSVRSSARKSKFKVSMKEFSTDEEDAFHTDTDEKDPEFSLEPKKKTKFLSGFEHDISSDDKNDSIQEKKEVKKKKRAKSAPSLDADVTEIGAKKTRKRKSPVKKKETAKQTDEQEDTENQPYELEFSVKPRIVAPRYTNLKNVIAERKISVQAITNKKDKAPEESEKPDITPQIKNKQQQEKEKFEKKIASGNLNENFVRIDIKKKVFVRGKSGKSFSKFKKAQWRKDKAKSLLDMGGCDGGMLACFNCGQLGHFARHCKATKGDGLLPLQAVQKEEDCPFPTLEEAAEMAKEGPLAVRRPKLQVPSVAEEEEEEANGDKAIEDQIEDEDDIFDDGLDTEQLLAETVKLEQYIKKLDVKTYMDNVKTVEPYYKLNDDGSIIDTPSEVYEALEKFGHSSFRPGQEKAVMRILSGKSTLVTLSTGSGKSLCYQLPAYLYSKREPCISLIISPLVSLMDDQVTGIAKCLKAACLHSNQTKSQREKILEAISLGELSVLLVSPEAVVAGEKKSGFGSFLRKLPPIAFACIDEAHCVSQWSHNFRPSYLMICHVLRENLGVKTILGLTATATRATCDSIISHLQIADGRDGVIGDVPLPDNLVLSVSKDVNRDHALFSLLTSERFSDCKSIIVYCTRREECERIASFLRTALQSDKARPTDPSTNKKRKRLNLQAEPYHAGLSASRRRTIQNAFMSGELRIVVATVAFGMGINKADIRSVIHYNMPSSFESYVQEVGRAGRDGLPAQCHVFLDPLGRDENELRRHIHANSIDRYVIRKLLQKVFLPCSCKGECPKHEVAFSIQKSVRELDVPEENISTLLCYLELHDQKYIELLSPAYTHCKIISYGGPLQIRKVAKDCPPLAMALALHKSTASDDPNVLEFPVVDVAAAMGWDSGICKHKLKNLEWTTVNNQPKRSPINVQLSDLGFRMLAPGNLSDDQLDEALDSLYSRVCGQEKKALLQLHSIHKTLREVAQPTYRTCLTEQEGDAAIKAKVREYFNSEDPLSMSGEIESKPFDEEVIVRDVHTLVNMYRDNSFTGKAAARIFHGIQSPNYPAVIWGRCRFWRSHIDKDFHQIVKIATREIIKLR</sequence>
<evidence type="ECO:0000256" key="14">
    <source>
        <dbReference type="SAM" id="MobiDB-lite"/>
    </source>
</evidence>
<feature type="compositionally biased region" description="Basic and acidic residues" evidence="14">
    <location>
        <begin position="647"/>
        <end position="660"/>
    </location>
</feature>
<evidence type="ECO:0000259" key="17">
    <source>
        <dbReference type="PROSITE" id="PS51194"/>
    </source>
</evidence>
<evidence type="ECO:0000256" key="11">
    <source>
        <dbReference type="ARBA" id="ARBA00034808"/>
    </source>
</evidence>
<dbReference type="Pfam" id="PF00270">
    <property type="entry name" value="DEAD"/>
    <property type="match status" value="1"/>
</dbReference>
<feature type="domain" description="Helicase ATP-binding" evidence="16">
    <location>
        <begin position="898"/>
        <end position="1075"/>
    </location>
</feature>
<name>A0A653CM69_CALMS</name>
<evidence type="ECO:0000256" key="13">
    <source>
        <dbReference type="PROSITE-ProRule" id="PRU00047"/>
    </source>
</evidence>
<feature type="compositionally biased region" description="Polar residues" evidence="14">
    <location>
        <begin position="439"/>
        <end position="452"/>
    </location>
</feature>
<evidence type="ECO:0000313" key="19">
    <source>
        <dbReference type="Proteomes" id="UP000410492"/>
    </source>
</evidence>
<feature type="compositionally biased region" description="Basic and acidic residues" evidence="14">
    <location>
        <begin position="543"/>
        <end position="561"/>
    </location>
</feature>
<dbReference type="EC" id="5.6.2.4" evidence="11"/>
<dbReference type="InterPro" id="IPR036875">
    <property type="entry name" value="Znf_CCHC_sf"/>
</dbReference>